<evidence type="ECO:0000313" key="1">
    <source>
        <dbReference type="EMBL" id="CAG5135003.1"/>
    </source>
</evidence>
<dbReference type="SMART" id="SM00150">
    <property type="entry name" value="SPEC"/>
    <property type="match status" value="1"/>
</dbReference>
<feature type="non-terminal residue" evidence="1">
    <location>
        <position position="1"/>
    </location>
</feature>
<accession>A0A8S3ZZM4</accession>
<dbReference type="Pfam" id="PF00435">
    <property type="entry name" value="Spectrin"/>
    <property type="match status" value="1"/>
</dbReference>
<name>A0A8S3ZZM4_9EUPU</name>
<feature type="non-terminal residue" evidence="1">
    <location>
        <position position="281"/>
    </location>
</feature>
<organism evidence="1 2">
    <name type="scientific">Candidula unifasciata</name>
    <dbReference type="NCBI Taxonomy" id="100452"/>
    <lineage>
        <taxon>Eukaryota</taxon>
        <taxon>Metazoa</taxon>
        <taxon>Spiralia</taxon>
        <taxon>Lophotrochozoa</taxon>
        <taxon>Mollusca</taxon>
        <taxon>Gastropoda</taxon>
        <taxon>Heterobranchia</taxon>
        <taxon>Euthyneura</taxon>
        <taxon>Panpulmonata</taxon>
        <taxon>Eupulmonata</taxon>
        <taxon>Stylommatophora</taxon>
        <taxon>Helicina</taxon>
        <taxon>Helicoidea</taxon>
        <taxon>Geomitridae</taxon>
        <taxon>Candidula</taxon>
    </lineage>
</organism>
<dbReference type="Proteomes" id="UP000678393">
    <property type="component" value="Unassembled WGS sequence"/>
</dbReference>
<reference evidence="1" key="1">
    <citation type="submission" date="2021-04" db="EMBL/GenBank/DDBJ databases">
        <authorList>
            <consortium name="Molecular Ecology Group"/>
        </authorList>
    </citation>
    <scope>NUCLEOTIDE SEQUENCE</scope>
</reference>
<dbReference type="SUPFAM" id="SSF46966">
    <property type="entry name" value="Spectrin repeat"/>
    <property type="match status" value="1"/>
</dbReference>
<dbReference type="EMBL" id="CAJHNH020007813">
    <property type="protein sequence ID" value="CAG5135003.1"/>
    <property type="molecule type" value="Genomic_DNA"/>
</dbReference>
<dbReference type="InterPro" id="IPR018159">
    <property type="entry name" value="Spectrin/alpha-actinin"/>
</dbReference>
<dbReference type="OrthoDB" id="6095619at2759"/>
<keyword evidence="2" id="KW-1185">Reference proteome</keyword>
<dbReference type="AlphaFoldDB" id="A0A8S3ZZM4"/>
<evidence type="ECO:0000313" key="2">
    <source>
        <dbReference type="Proteomes" id="UP000678393"/>
    </source>
</evidence>
<dbReference type="InterPro" id="IPR002017">
    <property type="entry name" value="Spectrin_repeat"/>
</dbReference>
<comment type="caution">
    <text evidence="1">The sequence shown here is derived from an EMBL/GenBank/DDBJ whole genome shotgun (WGS) entry which is preliminary data.</text>
</comment>
<dbReference type="Gene3D" id="1.20.58.60">
    <property type="match status" value="1"/>
</dbReference>
<protein>
    <submittedName>
        <fullName evidence="1">Uncharacterized protein</fullName>
    </submittedName>
</protein>
<gene>
    <name evidence="1" type="ORF">CUNI_LOCUS20561</name>
</gene>
<proteinExistence type="predicted"/>
<sequence>GQTDGNKSLVRKVSTGFDSGDQFDTELSAIRQEAEHYLTFLDQCGKMFENMHSLKHNTSEVVSRLEDLKKLATDLKQKHQDLNAVSNKVKGLATEHPCMDQVHIENTLLNAVTERCHALENMALEQKNFDNRVGKLRLCLKEQMNAAAYFDSVRLSAREVDQQLDRCKSMLAEIDSHAQEVDQIKLMANRLKQTCNNGGKQELEATVCELTKQYEQLVQRLKQQQDNLWNLASSRRKFESDCHKIDKWCEDTAVLCVRGLSLDFTAEVLEQQYRVFKVSGV</sequence>